<accession>A0A916QGU6</accession>
<dbReference type="GO" id="GO:0005886">
    <property type="term" value="C:plasma membrane"/>
    <property type="evidence" value="ECO:0007669"/>
    <property type="project" value="UniProtKB-SubCell"/>
</dbReference>
<name>A0A916QGU6_9BACL</name>
<keyword evidence="7 8" id="KW-0472">Membrane</keyword>
<keyword evidence="6 8" id="KW-1133">Transmembrane helix</keyword>
<keyword evidence="5 8" id="KW-0812">Transmembrane</keyword>
<evidence type="ECO:0000313" key="9">
    <source>
        <dbReference type="EMBL" id="GFR38634.1"/>
    </source>
</evidence>
<dbReference type="Pfam" id="PF01899">
    <property type="entry name" value="MNHE"/>
    <property type="match status" value="1"/>
</dbReference>
<gene>
    <name evidence="9" type="primary">mrpE</name>
    <name evidence="9" type="ORF">PRECH8_19300</name>
</gene>
<organism evidence="9 10">
    <name type="scientific">Insulibacter thermoxylanivorax</name>
    <dbReference type="NCBI Taxonomy" id="2749268"/>
    <lineage>
        <taxon>Bacteria</taxon>
        <taxon>Bacillati</taxon>
        <taxon>Bacillota</taxon>
        <taxon>Bacilli</taxon>
        <taxon>Bacillales</taxon>
        <taxon>Paenibacillaceae</taxon>
        <taxon>Insulibacter</taxon>
    </lineage>
</organism>
<proteinExistence type="inferred from homology"/>
<evidence type="ECO:0000256" key="3">
    <source>
        <dbReference type="ARBA" id="ARBA00022449"/>
    </source>
</evidence>
<dbReference type="Proteomes" id="UP000654993">
    <property type="component" value="Unassembled WGS sequence"/>
</dbReference>
<evidence type="ECO:0000256" key="1">
    <source>
        <dbReference type="ARBA" id="ARBA00004651"/>
    </source>
</evidence>
<evidence type="ECO:0000256" key="5">
    <source>
        <dbReference type="ARBA" id="ARBA00022692"/>
    </source>
</evidence>
<evidence type="ECO:0000256" key="4">
    <source>
        <dbReference type="ARBA" id="ARBA00022475"/>
    </source>
</evidence>
<dbReference type="GO" id="GO:0008324">
    <property type="term" value="F:monoatomic cation transmembrane transporter activity"/>
    <property type="evidence" value="ECO:0007669"/>
    <property type="project" value="InterPro"/>
</dbReference>
<feature type="transmembrane region" description="Helical" evidence="8">
    <location>
        <begin position="7"/>
        <end position="40"/>
    </location>
</feature>
<keyword evidence="4" id="KW-1003">Cell membrane</keyword>
<dbReference type="EMBL" id="BMAQ01000021">
    <property type="protein sequence ID" value="GFR38634.1"/>
    <property type="molecule type" value="Genomic_DNA"/>
</dbReference>
<keyword evidence="3" id="KW-0813">Transport</keyword>
<dbReference type="RefSeq" id="WP_200966869.1">
    <property type="nucleotide sequence ID" value="NZ_BMAQ01000021.1"/>
</dbReference>
<keyword evidence="10" id="KW-1185">Reference proteome</keyword>
<dbReference type="AlphaFoldDB" id="A0A916QGU6"/>
<dbReference type="PANTHER" id="PTHR34584">
    <property type="entry name" value="NA(+)/H(+) ANTIPORTER SUBUNIT E1"/>
    <property type="match status" value="1"/>
</dbReference>
<evidence type="ECO:0000256" key="7">
    <source>
        <dbReference type="ARBA" id="ARBA00023136"/>
    </source>
</evidence>
<comment type="similarity">
    <text evidence="2">Belongs to the CPA3 antiporters (TC 2.A.63) subunit E family.</text>
</comment>
<reference evidence="9" key="2">
    <citation type="journal article" date="2021" name="Data Brief">
        <title>Draft genome sequence data of the facultative, thermophilic, xylanolytic bacterium Paenibacillus sp. strain DA-C8.</title>
        <authorList>
            <person name="Chhe C."/>
            <person name="Uke A."/>
            <person name="Baramee S."/>
            <person name="Ungkulpasvich U."/>
            <person name="Tachaapaikoon C."/>
            <person name="Pason P."/>
            <person name="Waeonukul R."/>
            <person name="Ratanakhanokchai K."/>
            <person name="Kosugi A."/>
        </authorList>
    </citation>
    <scope>NUCLEOTIDE SEQUENCE</scope>
    <source>
        <strain evidence="9">DA-C8</strain>
    </source>
</reference>
<feature type="transmembrane region" description="Helical" evidence="8">
    <location>
        <begin position="60"/>
        <end position="80"/>
    </location>
</feature>
<dbReference type="PANTHER" id="PTHR34584:SF1">
    <property type="entry name" value="NA(+)_H(+) ANTIPORTER SUBUNIT E1"/>
    <property type="match status" value="1"/>
</dbReference>
<evidence type="ECO:0000256" key="6">
    <source>
        <dbReference type="ARBA" id="ARBA00022989"/>
    </source>
</evidence>
<keyword evidence="3" id="KW-0050">Antiport</keyword>
<sequence length="158" mass="18247">MARQIVLNFLLAFVWMFLNSDWTLAGLFIGYVVGILPLVVFRRFFDQPLYLRKVWACIRLFYVFMKLMIISNIDVLRHLFRRKLAIRPGIVALKTTMKTDLEITLFTNMITLTPGTVAIEVSLDKSTVYIHAMDIDDAEKLATDLKNSLERAIMGVTR</sequence>
<evidence type="ECO:0000256" key="8">
    <source>
        <dbReference type="SAM" id="Phobius"/>
    </source>
</evidence>
<comment type="subcellular location">
    <subcellularLocation>
        <location evidence="1">Cell membrane</location>
        <topology evidence="1">Multi-pass membrane protein</topology>
    </subcellularLocation>
</comment>
<dbReference type="PIRSF" id="PIRSF019239">
    <property type="entry name" value="MrpE"/>
    <property type="match status" value="1"/>
</dbReference>
<dbReference type="GO" id="GO:0015297">
    <property type="term" value="F:antiporter activity"/>
    <property type="evidence" value="ECO:0007669"/>
    <property type="project" value="UniProtKB-KW"/>
</dbReference>
<evidence type="ECO:0000313" key="10">
    <source>
        <dbReference type="Proteomes" id="UP000654993"/>
    </source>
</evidence>
<dbReference type="InterPro" id="IPR002758">
    <property type="entry name" value="Cation_antiport_E"/>
</dbReference>
<evidence type="ECO:0000256" key="2">
    <source>
        <dbReference type="ARBA" id="ARBA00006228"/>
    </source>
</evidence>
<comment type="caution">
    <text evidence="9">The sequence shown here is derived from an EMBL/GenBank/DDBJ whole genome shotgun (WGS) entry which is preliminary data.</text>
</comment>
<reference evidence="9" key="1">
    <citation type="submission" date="2020-08" db="EMBL/GenBank/DDBJ databases">
        <authorList>
            <person name="Uke A."/>
            <person name="Chhe C."/>
            <person name="Baramee S."/>
            <person name="Kosugi A."/>
        </authorList>
    </citation>
    <scope>NUCLEOTIDE SEQUENCE</scope>
    <source>
        <strain evidence="9">DA-C8</strain>
    </source>
</reference>
<protein>
    <submittedName>
        <fullName evidence="9">Na(+)/H(+) antiporter subunit E</fullName>
    </submittedName>
</protein>